<keyword evidence="2" id="KW-1185">Reference proteome</keyword>
<dbReference type="Proteomes" id="UP000236740">
    <property type="component" value="Unassembled WGS sequence"/>
</dbReference>
<organism evidence="1 2">
    <name type="scientific">Halobellus limi</name>
    <dbReference type="NCBI Taxonomy" id="699433"/>
    <lineage>
        <taxon>Archaea</taxon>
        <taxon>Methanobacteriati</taxon>
        <taxon>Methanobacteriota</taxon>
        <taxon>Stenosarchaea group</taxon>
        <taxon>Halobacteria</taxon>
        <taxon>Halobacteriales</taxon>
        <taxon>Haloferacaceae</taxon>
        <taxon>Halobellus</taxon>
    </lineage>
</organism>
<accession>A0A1H5TX36</accession>
<evidence type="ECO:0000313" key="1">
    <source>
        <dbReference type="EMBL" id="SEF66768.1"/>
    </source>
</evidence>
<protein>
    <submittedName>
        <fullName evidence="1">Uncharacterized protein</fullName>
    </submittedName>
</protein>
<reference evidence="1 2" key="1">
    <citation type="submission" date="2016-10" db="EMBL/GenBank/DDBJ databases">
        <authorList>
            <person name="de Groot N.N."/>
        </authorList>
    </citation>
    <scope>NUCLEOTIDE SEQUENCE [LARGE SCALE GENOMIC DNA]</scope>
    <source>
        <strain evidence="1 2">CGMCC 1.10331</strain>
    </source>
</reference>
<name>A0A1H5TX36_9EURY</name>
<proteinExistence type="predicted"/>
<gene>
    <name evidence="1" type="ORF">SAMN04488133_0392</name>
</gene>
<dbReference type="AlphaFoldDB" id="A0A1H5TX36"/>
<evidence type="ECO:0000313" key="2">
    <source>
        <dbReference type="Proteomes" id="UP000236740"/>
    </source>
</evidence>
<sequence length="39" mass="4561">MTTQEPRIVAADESEIHTEPHIRGSRLTVRFVRKLVEEE</sequence>
<dbReference type="EMBL" id="FNVN01000001">
    <property type="protein sequence ID" value="SEF66768.1"/>
    <property type="molecule type" value="Genomic_DNA"/>
</dbReference>